<name>A0A8H8PAJ4_9AGAM</name>
<dbReference type="Pfam" id="PF20222">
    <property type="entry name" value="DUF6581"/>
    <property type="match status" value="1"/>
</dbReference>
<dbReference type="PANTHER" id="PTHR15180">
    <property type="entry name" value="GENERAL TRANSCRIPTION FACTOR 3C POLYPEPTIDE 1"/>
    <property type="match status" value="1"/>
</dbReference>
<feature type="domain" description="Transcription factor tau subunit sfc3/Tfc3 C-terminal" evidence="8">
    <location>
        <begin position="1473"/>
        <end position="1825"/>
    </location>
</feature>
<dbReference type="InterPro" id="IPR007309">
    <property type="entry name" value="TFIIIC_Bblock-bd"/>
</dbReference>
<dbReference type="RefSeq" id="XP_043186684.1">
    <property type="nucleotide sequence ID" value="XM_043331923.1"/>
</dbReference>
<dbReference type="GO" id="GO:0005634">
    <property type="term" value="C:nucleus"/>
    <property type="evidence" value="ECO:0007669"/>
    <property type="project" value="UniProtKB-SubCell"/>
</dbReference>
<feature type="region of interest" description="Disordered" evidence="6">
    <location>
        <begin position="558"/>
        <end position="733"/>
    </location>
</feature>
<feature type="region of interest" description="Disordered" evidence="6">
    <location>
        <begin position="769"/>
        <end position="813"/>
    </location>
</feature>
<dbReference type="Proteomes" id="UP000650533">
    <property type="component" value="Chromosome 15"/>
</dbReference>
<proteinExistence type="predicted"/>
<feature type="compositionally biased region" description="Basic and acidic residues" evidence="6">
    <location>
        <begin position="581"/>
        <end position="601"/>
    </location>
</feature>
<evidence type="ECO:0000256" key="3">
    <source>
        <dbReference type="ARBA" id="ARBA00023125"/>
    </source>
</evidence>
<dbReference type="CDD" id="cd16169">
    <property type="entry name" value="Tau138_eWH"/>
    <property type="match status" value="1"/>
</dbReference>
<protein>
    <submittedName>
        <fullName evidence="9">B-block-binding subunit of tfiiic protein</fullName>
    </submittedName>
</protein>
<organism evidence="9 10">
    <name type="scientific">Rhizoctonia solani</name>
    <dbReference type="NCBI Taxonomy" id="456999"/>
    <lineage>
        <taxon>Eukaryota</taxon>
        <taxon>Fungi</taxon>
        <taxon>Dikarya</taxon>
        <taxon>Basidiomycota</taxon>
        <taxon>Agaricomycotina</taxon>
        <taxon>Agaricomycetes</taxon>
        <taxon>Cantharellales</taxon>
        <taxon>Ceratobasidiaceae</taxon>
        <taxon>Rhizoctonia</taxon>
    </lineage>
</organism>
<dbReference type="GO" id="GO:0000127">
    <property type="term" value="C:transcription factor TFIIIC complex"/>
    <property type="evidence" value="ECO:0007669"/>
    <property type="project" value="InterPro"/>
</dbReference>
<dbReference type="Pfam" id="PF04182">
    <property type="entry name" value="B-block_TFIIIC"/>
    <property type="match status" value="1"/>
</dbReference>
<evidence type="ECO:0000256" key="4">
    <source>
        <dbReference type="ARBA" id="ARBA00023163"/>
    </source>
</evidence>
<reference evidence="9" key="1">
    <citation type="submission" date="2020-05" db="EMBL/GenBank/DDBJ databases">
        <title>Evolutionary and genomic comparisons of hybrid uninucleate and nonhybrid Rhizoctonia fungi.</title>
        <authorList>
            <person name="Li C."/>
            <person name="Chen X."/>
        </authorList>
    </citation>
    <scope>NUCLEOTIDE SEQUENCE</scope>
    <source>
        <strain evidence="9">AG-1 IA</strain>
    </source>
</reference>
<dbReference type="GO" id="GO:0003677">
    <property type="term" value="F:DNA binding"/>
    <property type="evidence" value="ECO:0007669"/>
    <property type="project" value="UniProtKB-KW"/>
</dbReference>
<dbReference type="KEGG" id="rsx:RhiXN_12108"/>
<keyword evidence="5" id="KW-0539">Nucleus</keyword>
<dbReference type="GeneID" id="67034386"/>
<evidence type="ECO:0000313" key="10">
    <source>
        <dbReference type="Proteomes" id="UP000650533"/>
    </source>
</evidence>
<evidence type="ECO:0000256" key="6">
    <source>
        <dbReference type="SAM" id="MobiDB-lite"/>
    </source>
</evidence>
<keyword evidence="4" id="KW-0804">Transcription</keyword>
<feature type="compositionally biased region" description="Basic and acidic residues" evidence="6">
    <location>
        <begin position="609"/>
        <end position="625"/>
    </location>
</feature>
<dbReference type="InterPro" id="IPR044210">
    <property type="entry name" value="Tfc3-like"/>
</dbReference>
<feature type="domain" description="B-block binding subunit of TFIIIC" evidence="7">
    <location>
        <begin position="150"/>
        <end position="214"/>
    </location>
</feature>
<evidence type="ECO:0000256" key="5">
    <source>
        <dbReference type="ARBA" id="ARBA00023242"/>
    </source>
</evidence>
<dbReference type="InterPro" id="IPR017956">
    <property type="entry name" value="AT_hook_DNA-bd_motif"/>
</dbReference>
<feature type="region of interest" description="Disordered" evidence="6">
    <location>
        <begin position="371"/>
        <end position="400"/>
    </location>
</feature>
<dbReference type="InterPro" id="IPR035625">
    <property type="entry name" value="Tfc3-like_eWH"/>
</dbReference>
<accession>A0A8H8PAJ4</accession>
<dbReference type="InterPro" id="IPR046488">
    <property type="entry name" value="Sfc3/Tfc3_C"/>
</dbReference>
<dbReference type="SMART" id="SM00384">
    <property type="entry name" value="AT_hook"/>
    <property type="match status" value="2"/>
</dbReference>
<dbReference type="GO" id="GO:0042791">
    <property type="term" value="P:5S class rRNA transcription by RNA polymerase III"/>
    <property type="evidence" value="ECO:0007669"/>
    <property type="project" value="TreeGrafter"/>
</dbReference>
<evidence type="ECO:0000259" key="7">
    <source>
        <dbReference type="Pfam" id="PF04182"/>
    </source>
</evidence>
<keyword evidence="3" id="KW-0238">DNA-binding</keyword>
<sequence>MMDELTNFILRELAFEGDLGSDPSRLRNLITQYYATQALGVQQSVDDKLCAFVWSLLATQDNVVIGLAPDGAEAVYFPPQMSASRKGKDKDEDNIGSSLVTLPRDEFTSTPLNNLLELYGTTLRIAVTPETCFKCVTGSHIRSPKLSGPVYAVLQLITRTRREGISVVDISKQSGYDPKTCFYLVQTLVNLGHIHKIKVGGAAGNICIHKNFYDDQCEWKKAEKEMAYDTKKGQGPRPASPAASEDEDENAGKEFSGTIQFDPIDNRHISNIAVIKSRLHRLLSHMPHGVHVYRNLLFGIVSLPSQSSVPQLIESFKKGFDASTKRERRTFNHRIHELIKTRFIEKVWAPSATKFGARVLCVRLVQDNENTTPMDLAEPEAGDGDDPLETTSLAEDQDDDYEENYEELLARFEGTCATRSIAHQIISVVEKSGPTGATIADISGGMCSFDPRSITGLVARFAAGIPPTHLADRGLVIMTETAGRERRQRIYTRAGYHTMHQREGFQDDPTDKSAEILAGAGGWAVFEKEEFVDNEMARWQWTADTTKVALMENGEKLLKTRGKKKRTNPLDANGRPIIGRPRKEWKTNRDKDNTDISDLPKKRGRPPKRKLEEVGGEEDQKDKPVTKKRGRPPKAKGTTEAADRNQPESSSQVGLGELRDESAGSHMQTEQGEMEAETEAVVTEPIDERPTAKEGVRASEDLPVDASSGKRTRRSRRHGPSDQSEAIVPLLGSPTKRASARLGNRVINLGIVPTPEPPAKRVRVDISSEADADHERVDPVDQAIPGPLSLEDLSRLDGVDTPPQPGEQSNSNRDLTEIAVPIGSLPDGVLAEQSLPQITPRMGRPANVSALRRQTEFMQVIERFDGVANISNSKSFNDEHQRILNQLHSEGKAVSTTPGTGMDRRTFNAAFSSLESRGLIKTRVVSTVVPAGTTRRATIAYFPNTAQHLIDECVQKFRESSTSAKGASIMSDFPVLPGAEIYSGPRPTTHTVNSLSVPPQTPPVPPDPLTMARYEQLSNPMTSAQYLGYIPGSLARAQALHLNLVSAATSETPPRHITTSNDWVISKAYFSDSLPVATYCSVIKLGFVGLGIRELLDSENGQRIRLHEAPADIQAGLGVQSLGMKSRLFKSLSLLVDLGCLIPVKPRRADNSQKLDYVSEAREGVEWNYFKLAKSVPIYRFGDKDQSHFCYNHAIQDLATATSFWKQLRVASDRSKCLEIPTGDGSPYGGDSKIAKSVRRRASWESGYVLSSAQIEYLESLVDHTTGHTPLDDLESARFDNACFVTTAPAGVVSEYFTQKRAIIQGTVKRRLSEAQKEEIERRRMQDESRKALAAKAAKAKLDQESRWETIVSKALDGRAPSHTQLQKGLLTLKSEFILSPRSGSSKTWETKIREVVRDSIGAKQFVIPPRVPVQPFKPVEEPNNEVTTLIHRQGQPIVQKDISPKKSGRKSKREMEESEERNSEKTKRDSRRRRFPWDMEYDELARDAGAVIRVRCQGKRIDWSALEQVFPGVQRSCVRQRISSLEGLPGASIYYRKLDAAWASIYQRYLGSDELPDPNPDSLKDFDLPAYISFLRQHIDKAALRTGTETTKANSSESSFVPVDLEHIHANYIVNSSTLGQIHKRPTNWDFCFDVASEEPREREFLQHPFVVHEDSPDIHTSLNVSLAQASIKMVISTPDPYYHSNHAASLLAPFGEATIQTAVEGLRDSLDLKRIRADKRDPGRKYKYSDLELQRLKGDFSSSIYPDAAAVRDNLECLQAEEWMDIDLTDEDGEVVAYLQLVSSNLIDINIDTRIPRAGRRQIGWQSKKVDDENLEAHISLRLKHKSTSAAPPQNVSFSSQVSDVEQLLEPTLAVNHSNQITHSYSKEAPTDRTLREAVDNSGPYGLPLGEAVDKCHIDSPAALLALTRANPPHAYILGYDQARIVSAKYLSDWTIEASDGGEANQTESRLIFPRRWLDIYGNTLEDVWTMSARVVIGAFVYRPCMSETTLRKRLRCLFDRQELNDILIQLSLSGKVKRISQISLPIGMNRLEDEKSIYWSLSDSMNWF</sequence>
<dbReference type="PANTHER" id="PTHR15180:SF1">
    <property type="entry name" value="GENERAL TRANSCRIPTION FACTOR 3C POLYPEPTIDE 1"/>
    <property type="match status" value="1"/>
</dbReference>
<dbReference type="EMBL" id="CP059672">
    <property type="protein sequence ID" value="QRW26447.1"/>
    <property type="molecule type" value="Genomic_DNA"/>
</dbReference>
<dbReference type="GO" id="GO:0006384">
    <property type="term" value="P:transcription initiation at RNA polymerase III promoter"/>
    <property type="evidence" value="ECO:0007669"/>
    <property type="project" value="InterPro"/>
</dbReference>
<feature type="compositionally biased region" description="Acidic residues" evidence="6">
    <location>
        <begin position="377"/>
        <end position="388"/>
    </location>
</feature>
<evidence type="ECO:0000259" key="8">
    <source>
        <dbReference type="Pfam" id="PF20222"/>
    </source>
</evidence>
<comment type="subcellular location">
    <subcellularLocation>
        <location evidence="1">Nucleus</location>
    </subcellularLocation>
</comment>
<feature type="region of interest" description="Disordered" evidence="6">
    <location>
        <begin position="228"/>
        <end position="252"/>
    </location>
</feature>
<feature type="compositionally biased region" description="Basic and acidic residues" evidence="6">
    <location>
        <begin position="686"/>
        <end position="700"/>
    </location>
</feature>
<keyword evidence="2" id="KW-0597">Phosphoprotein</keyword>
<gene>
    <name evidence="9" type="ORF">RhiXN_12108</name>
</gene>
<evidence type="ECO:0000313" key="9">
    <source>
        <dbReference type="EMBL" id="QRW26447.1"/>
    </source>
</evidence>
<feature type="compositionally biased region" description="Basic and acidic residues" evidence="6">
    <location>
        <begin position="769"/>
        <end position="779"/>
    </location>
</feature>
<evidence type="ECO:0000256" key="1">
    <source>
        <dbReference type="ARBA" id="ARBA00004123"/>
    </source>
</evidence>
<feature type="region of interest" description="Disordered" evidence="6">
    <location>
        <begin position="1431"/>
        <end position="1473"/>
    </location>
</feature>
<evidence type="ECO:0000256" key="2">
    <source>
        <dbReference type="ARBA" id="ARBA00022553"/>
    </source>
</evidence>